<comment type="caution">
    <text evidence="2">The sequence shown here is derived from an EMBL/GenBank/DDBJ whole genome shotgun (WGS) entry which is preliminary data.</text>
</comment>
<dbReference type="EMBL" id="VIGX01000007">
    <property type="protein sequence ID" value="TWS28226.1"/>
    <property type="molecule type" value="Genomic_DNA"/>
</dbReference>
<keyword evidence="1" id="KW-0732">Signal</keyword>
<dbReference type="Gene3D" id="3.40.630.20">
    <property type="entry name" value="Peptidase C15, pyroglutamyl peptidase I-like"/>
    <property type="match status" value="1"/>
</dbReference>
<dbReference type="InterPro" id="IPR036440">
    <property type="entry name" value="Peptidase_C15-like_sf"/>
</dbReference>
<feature type="chain" id="PRO_5023130945" evidence="1">
    <location>
        <begin position="25"/>
        <end position="416"/>
    </location>
</feature>
<evidence type="ECO:0000256" key="1">
    <source>
        <dbReference type="SAM" id="SignalP"/>
    </source>
</evidence>
<evidence type="ECO:0000313" key="2">
    <source>
        <dbReference type="EMBL" id="TWS28226.1"/>
    </source>
</evidence>
<dbReference type="OrthoDB" id="4555199at2"/>
<dbReference type="RefSeq" id="WP_146487688.1">
    <property type="nucleotide sequence ID" value="NZ_VIGX01000007.1"/>
</dbReference>
<organism evidence="2 3">
    <name type="scientific">Tsukamurella conjunctivitidis</name>
    <dbReference type="NCBI Taxonomy" id="2592068"/>
    <lineage>
        <taxon>Bacteria</taxon>
        <taxon>Bacillati</taxon>
        <taxon>Actinomycetota</taxon>
        <taxon>Actinomycetes</taxon>
        <taxon>Mycobacteriales</taxon>
        <taxon>Tsukamurellaceae</taxon>
        <taxon>Tsukamurella</taxon>
    </lineage>
</organism>
<keyword evidence="3" id="KW-1185">Reference proteome</keyword>
<dbReference type="Proteomes" id="UP000319375">
    <property type="component" value="Unassembled WGS sequence"/>
</dbReference>
<feature type="signal peptide" evidence="1">
    <location>
        <begin position="1"/>
        <end position="24"/>
    </location>
</feature>
<dbReference type="AlphaFoldDB" id="A0A5C5RYP9"/>
<gene>
    <name evidence="2" type="ORF">FK530_14200</name>
</gene>
<name>A0A5C5RYP9_9ACTN</name>
<sequence length="416" mass="43676">MARRLAHAISLSAVGAVAAGLLFAAPAVGEGPSTVSTSEERLGTGEVPGRLVASAGFERYPRDLSRALAGARTVAEAERAAERSSRDLWRAAVQRVQSGADGFTADDRPLYWTRLAMIRAVREWRPGFAVPDAQRTGMVTTIDEVSRGQRRAPTGRTVLVTGFDPFRLTRDIRQGNPSGAIALALDGTLIDTPSGPVTVVAMTFPVRWRDFGAGMVERAVTPFLRPGPSRAVGFTTISQGRPGKFDLEAINGVWRGGAVDNEAACFRGEAPVAGDAPQWTRSTLPMAAVTTAARGRYPVVRNPEIAYTTGTNPAVSTACGLPPLPSTTTTAEPPAGALARQGAGGDYLSNEIGYRVTLVRDRLAAPVPGGHLHTPVLDGLPADRGVVESAQYRANLAAVVAQARSVVAVVARGERG</sequence>
<reference evidence="2 3" key="1">
    <citation type="submission" date="2019-06" db="EMBL/GenBank/DDBJ databases">
        <title>Tsukamurella conjunctivitidis sp. nov., Tsukamurella assacharolytica sp. nov. and Tsukamurella sputae sp. nov. isolated from patients with conjunctivitis, bacteraemia (lymphoma) and respiratory infection (sputum) in Hong Kong.</title>
        <authorList>
            <person name="Teng J.L.L."/>
            <person name="Lee H.H."/>
            <person name="Fong J.Y.H."/>
            <person name="Fok K.M.N."/>
            <person name="Lau S.K.P."/>
            <person name="Woo P.C.Y."/>
        </authorList>
    </citation>
    <scope>NUCLEOTIDE SEQUENCE [LARGE SCALE GENOMIC DNA]</scope>
    <source>
        <strain evidence="2 3">HKU72</strain>
    </source>
</reference>
<evidence type="ECO:0000313" key="3">
    <source>
        <dbReference type="Proteomes" id="UP000319375"/>
    </source>
</evidence>
<protein>
    <submittedName>
        <fullName evidence="2">Pyroglutamyl peptidase</fullName>
    </submittedName>
</protein>
<proteinExistence type="predicted"/>
<dbReference type="SUPFAM" id="SSF53182">
    <property type="entry name" value="Pyrrolidone carboxyl peptidase (pyroglutamate aminopeptidase)"/>
    <property type="match status" value="1"/>
</dbReference>
<accession>A0A5C5RYP9</accession>